<comment type="caution">
    <text evidence="2">The sequence shown here is derived from an EMBL/GenBank/DDBJ whole genome shotgun (WGS) entry which is preliminary data.</text>
</comment>
<feature type="chain" id="PRO_5046736620" description="PknH-like extracellular domain-containing protein" evidence="1">
    <location>
        <begin position="36"/>
        <end position="237"/>
    </location>
</feature>
<reference evidence="3" key="1">
    <citation type="journal article" date="2019" name="Int. J. Syst. Evol. Microbiol.">
        <title>The Global Catalogue of Microorganisms (GCM) 10K type strain sequencing project: providing services to taxonomists for standard genome sequencing and annotation.</title>
        <authorList>
            <consortium name="The Broad Institute Genomics Platform"/>
            <consortium name="The Broad Institute Genome Sequencing Center for Infectious Disease"/>
            <person name="Wu L."/>
            <person name="Ma J."/>
        </authorList>
    </citation>
    <scope>NUCLEOTIDE SEQUENCE [LARGE SCALE GENOMIC DNA]</scope>
    <source>
        <strain evidence="3">JCM 13006</strain>
    </source>
</reference>
<name>A0ABP9DQP3_9ACTN</name>
<sequence>MRYGARMPLTRTVRVLAVGALALLAGCGSTAPAPSADGAAPSAAPDAAALRAAALTDADLGPGWTVTLMNPGQGDPAAPGEKADRPACQPILDAVSPGASGSGPLAEVDLDIAQADDGRRSVYAGLLAFRAGRAERIRAELDRLLTVCTAFHSAAAGGPTTTHRLQRIDTPTPEGADAVTAFTLTNESEGTALVQRALMARTGEVLAVFTTVGSPKEPTPEPDRQVVRAQLARLTHH</sequence>
<accession>A0ABP9DQP3</accession>
<dbReference type="PROSITE" id="PS51257">
    <property type="entry name" value="PROKAR_LIPOPROTEIN"/>
    <property type="match status" value="1"/>
</dbReference>
<keyword evidence="1" id="KW-0732">Signal</keyword>
<evidence type="ECO:0008006" key="4">
    <source>
        <dbReference type="Google" id="ProtNLM"/>
    </source>
</evidence>
<organism evidence="2 3">
    <name type="scientific">Kitasatospora terrestris</name>
    <dbReference type="NCBI Taxonomy" id="258051"/>
    <lineage>
        <taxon>Bacteria</taxon>
        <taxon>Bacillati</taxon>
        <taxon>Actinomycetota</taxon>
        <taxon>Actinomycetes</taxon>
        <taxon>Kitasatosporales</taxon>
        <taxon>Streptomycetaceae</taxon>
        <taxon>Kitasatospora</taxon>
    </lineage>
</organism>
<evidence type="ECO:0000313" key="3">
    <source>
        <dbReference type="Proteomes" id="UP001501752"/>
    </source>
</evidence>
<protein>
    <recommendedName>
        <fullName evidence="4">PknH-like extracellular domain-containing protein</fullName>
    </recommendedName>
</protein>
<proteinExistence type="predicted"/>
<gene>
    <name evidence="2" type="ORF">GCM10023235_31680</name>
</gene>
<keyword evidence="3" id="KW-1185">Reference proteome</keyword>
<feature type="signal peptide" evidence="1">
    <location>
        <begin position="1"/>
        <end position="35"/>
    </location>
</feature>
<evidence type="ECO:0000313" key="2">
    <source>
        <dbReference type="EMBL" id="GAA4852243.1"/>
    </source>
</evidence>
<dbReference type="Proteomes" id="UP001501752">
    <property type="component" value="Unassembled WGS sequence"/>
</dbReference>
<dbReference type="EMBL" id="BAABIS010000001">
    <property type="protein sequence ID" value="GAA4852243.1"/>
    <property type="molecule type" value="Genomic_DNA"/>
</dbReference>
<evidence type="ECO:0000256" key="1">
    <source>
        <dbReference type="SAM" id="SignalP"/>
    </source>
</evidence>